<evidence type="ECO:0000256" key="3">
    <source>
        <dbReference type="ARBA" id="ARBA00023002"/>
    </source>
</evidence>
<dbReference type="InterPro" id="IPR020471">
    <property type="entry name" value="AKR"/>
</dbReference>
<dbReference type="PANTHER" id="PTHR43827:SF3">
    <property type="entry name" value="NADP-DEPENDENT OXIDOREDUCTASE DOMAIN-CONTAINING PROTEIN"/>
    <property type="match status" value="1"/>
</dbReference>
<gene>
    <name evidence="8" type="ORF">SAMN05720469_10757</name>
</gene>
<dbReference type="PROSITE" id="PS00798">
    <property type="entry name" value="ALDOKETO_REDUCTASE_1"/>
    <property type="match status" value="1"/>
</dbReference>
<name>A0A1M6STW8_9BACT</name>
<keyword evidence="2" id="KW-0521">NADP</keyword>
<reference evidence="9" key="1">
    <citation type="submission" date="2016-11" db="EMBL/GenBank/DDBJ databases">
        <authorList>
            <person name="Varghese N."/>
            <person name="Submissions S."/>
        </authorList>
    </citation>
    <scope>NUCLEOTIDE SEQUENCE [LARGE SCALE GENOMIC DNA]</scope>
    <source>
        <strain evidence="9">UWOS</strain>
    </source>
</reference>
<evidence type="ECO:0000256" key="1">
    <source>
        <dbReference type="ARBA" id="ARBA00007905"/>
    </source>
</evidence>
<dbReference type="Pfam" id="PF00248">
    <property type="entry name" value="Aldo_ket_red"/>
    <property type="match status" value="1"/>
</dbReference>
<dbReference type="PIRSF" id="PIRSF000097">
    <property type="entry name" value="AKR"/>
    <property type="match status" value="1"/>
</dbReference>
<dbReference type="EMBL" id="FRAW01000007">
    <property type="protein sequence ID" value="SHK48135.1"/>
    <property type="molecule type" value="Genomic_DNA"/>
</dbReference>
<comment type="similarity">
    <text evidence="1">Belongs to the aldo/keto reductase family.</text>
</comment>
<keyword evidence="3" id="KW-0560">Oxidoreductase</keyword>
<evidence type="ECO:0000256" key="6">
    <source>
        <dbReference type="PIRSR" id="PIRSR000097-3"/>
    </source>
</evidence>
<dbReference type="PANTHER" id="PTHR43827">
    <property type="entry name" value="2,5-DIKETO-D-GLUCONIC ACID REDUCTASE"/>
    <property type="match status" value="1"/>
</dbReference>
<evidence type="ECO:0000313" key="9">
    <source>
        <dbReference type="Proteomes" id="UP000184275"/>
    </source>
</evidence>
<dbReference type="Gene3D" id="3.20.20.100">
    <property type="entry name" value="NADP-dependent oxidoreductase domain"/>
    <property type="match status" value="1"/>
</dbReference>
<protein>
    <submittedName>
        <fullName evidence="8">Aldo/keto reductase</fullName>
    </submittedName>
</protein>
<evidence type="ECO:0000259" key="7">
    <source>
        <dbReference type="Pfam" id="PF00248"/>
    </source>
</evidence>
<dbReference type="InterPro" id="IPR023210">
    <property type="entry name" value="NADP_OxRdtase_dom"/>
</dbReference>
<evidence type="ECO:0000256" key="4">
    <source>
        <dbReference type="PIRSR" id="PIRSR000097-1"/>
    </source>
</evidence>
<feature type="active site" description="Proton donor" evidence="4">
    <location>
        <position position="37"/>
    </location>
</feature>
<evidence type="ECO:0000256" key="2">
    <source>
        <dbReference type="ARBA" id="ARBA00022857"/>
    </source>
</evidence>
<evidence type="ECO:0000313" key="8">
    <source>
        <dbReference type="EMBL" id="SHK48135.1"/>
    </source>
</evidence>
<organism evidence="8 9">
    <name type="scientific">Fibrobacter intestinalis</name>
    <dbReference type="NCBI Taxonomy" id="28122"/>
    <lineage>
        <taxon>Bacteria</taxon>
        <taxon>Pseudomonadati</taxon>
        <taxon>Fibrobacterota</taxon>
        <taxon>Fibrobacteria</taxon>
        <taxon>Fibrobacterales</taxon>
        <taxon>Fibrobacteraceae</taxon>
        <taxon>Fibrobacter</taxon>
    </lineage>
</organism>
<dbReference type="Proteomes" id="UP000184275">
    <property type="component" value="Unassembled WGS sequence"/>
</dbReference>
<feature type="site" description="Lowers pKa of active site Tyr" evidence="6">
    <location>
        <position position="62"/>
    </location>
</feature>
<dbReference type="InterPro" id="IPR036812">
    <property type="entry name" value="NAD(P)_OxRdtase_dom_sf"/>
</dbReference>
<evidence type="ECO:0000256" key="5">
    <source>
        <dbReference type="PIRSR" id="PIRSR000097-2"/>
    </source>
</evidence>
<dbReference type="FunFam" id="3.20.20.100:FF:000015">
    <property type="entry name" value="Oxidoreductase, aldo/keto reductase family"/>
    <property type="match status" value="1"/>
</dbReference>
<keyword evidence="9" id="KW-1185">Reference proteome</keyword>
<dbReference type="SUPFAM" id="SSF51430">
    <property type="entry name" value="NAD(P)-linked oxidoreductase"/>
    <property type="match status" value="1"/>
</dbReference>
<dbReference type="PRINTS" id="PR00069">
    <property type="entry name" value="ALDKETRDTASE"/>
</dbReference>
<accession>A0A1M6STW8</accession>
<dbReference type="CDD" id="cd19133">
    <property type="entry name" value="AKR_AKR5F1"/>
    <property type="match status" value="1"/>
</dbReference>
<feature type="binding site" evidence="5">
    <location>
        <position position="95"/>
    </location>
    <ligand>
        <name>substrate</name>
    </ligand>
</feature>
<dbReference type="RefSeq" id="WP_083545698.1">
    <property type="nucleotide sequence ID" value="NZ_FRAW01000007.1"/>
</dbReference>
<dbReference type="InterPro" id="IPR018170">
    <property type="entry name" value="Aldo/ket_reductase_CS"/>
</dbReference>
<feature type="domain" description="NADP-dependent oxidoreductase" evidence="7">
    <location>
        <begin position="10"/>
        <end position="242"/>
    </location>
</feature>
<dbReference type="AlphaFoldDB" id="A0A1M6STW8"/>
<dbReference type="PROSITE" id="PS00062">
    <property type="entry name" value="ALDOKETO_REDUCTASE_2"/>
    <property type="match status" value="1"/>
</dbReference>
<dbReference type="GO" id="GO:0016616">
    <property type="term" value="F:oxidoreductase activity, acting on the CH-OH group of donors, NAD or NADP as acceptor"/>
    <property type="evidence" value="ECO:0007669"/>
    <property type="project" value="UniProtKB-ARBA"/>
</dbReference>
<dbReference type="PROSITE" id="PS00063">
    <property type="entry name" value="ALDOKETO_REDUCTASE_3"/>
    <property type="match status" value="1"/>
</dbReference>
<sequence length="290" mass="33579">MPILGYGVYQTPPEETERCVLDAIALGYRSIDTAQAYGNEEGVGAAIQKSGVPREELFVTSKIWISNGGYEKAKASIEESLRKLRTSYLDLMLIHQPFNDYYGSYRAMEEAYKSGKIRAIGVSNFYSDRLIDICYFADVMPAVNQIETHVFQQQKEARKFLDKYNVRHESWGPFAEGRKDFFSNPVLKSIGEKYGKSVAQTALRFLIQSRVIVIPKSTHAERMEENFSVFDFSLSEQDMQTIAFRFVPGFRFLHRCKFKKEAIDYNNSKNLKKCFFVMRFFEKTNNRLPR</sequence>
<proteinExistence type="inferred from homology"/>